<organism evidence="1 2">
    <name type="scientific">Rhizopus delemar (strain RA 99-880 / ATCC MYA-4621 / FGSC 9543 / NRRL 43880)</name>
    <name type="common">Mucormycosis agent</name>
    <name type="synonym">Rhizopus arrhizus var. delemar</name>
    <dbReference type="NCBI Taxonomy" id="246409"/>
    <lineage>
        <taxon>Eukaryota</taxon>
        <taxon>Fungi</taxon>
        <taxon>Fungi incertae sedis</taxon>
        <taxon>Mucoromycota</taxon>
        <taxon>Mucoromycotina</taxon>
        <taxon>Mucoromycetes</taxon>
        <taxon>Mucorales</taxon>
        <taxon>Mucorineae</taxon>
        <taxon>Rhizopodaceae</taxon>
        <taxon>Rhizopus</taxon>
    </lineage>
</organism>
<dbReference type="VEuPathDB" id="FungiDB:RO3G_03236"/>
<dbReference type="InParanoid" id="I1BQQ2"/>
<dbReference type="eggNOG" id="ENOG502RUC4">
    <property type="taxonomic scope" value="Eukaryota"/>
</dbReference>
<sequence length="1312" mass="146221">MINRQYKEELGFDFLNWVINDCYPILDRALTSASKNGPVLPYLSRIERLYGTIDDKQKVSEKFQANLSLLWASCSFLLLKAQTLDEQQSALNLIRFCITHGSISKRLIQVAYLPLFQTLSELMDKTASKRIQEMKEEVLSLIHALDEASDIHINLDAIRSAMGEIIKSNDINGLLGHLATYILSFYSNSALDISAKNLSDTSKALDLLFITPYTLCNDTAIQCKALTDLSELSSAYGTGCKFPALLYLLHVIRHSLAKPDVLLHIFYHALPRLADINDPVITGKVLQIVTSIIHTDSSLAGLGVRSLAAICNRQPRVWQELKKVFADWILRRKTRTLRRKIDLGLKGPIQLELAILTTMRDLCKSKPRECAPDVLPMAISLLQACQDLSMASLSLIMDIICTCVDIGFVEPRSIWSIVVVYLAQFSLDAGIERSLLLIKQLCRFYALAGDKDEVSEPYLQFKETMLTQFIAPLLDAEHSCEEAKSYGLEALSHFSVNDISTLLPEKANDYLSVVLESNMPNKSYEQVLVKLMSNELDHMRRGLFKEEKTTSKQAEAVQKKDSNSIGDREREIGNMFMEKWSEGHVAPGLRAGYAIGILYISNFSTESVPGHSLEAIRSTVKTRKEYCTWLSCANEVIDVLLKNYIQLYGSPISHSAHLMSEEVQFAARFVLGHLSTYVVSNEKVAITLSKALIDAATRGSSKSRNIDTAVDLVQFANGYAAGYFVSNLISWPTKTEQLDILGKQGLYQLLDYCNSPNVCDSRILGIMMGWASKLNPTAMEEVIWLAKGIIKSYLTDTYAGKGLLLGSAWICAMYGIAGSDNIDEECINVLESAVSKASTDHQLAQHFYHFSVPYAQLCRSRLANNSEEENEGSDHYINLFQREFEHIQNDDPSSNYRIASLFNLGCLLGVSYLTSDQSDNVYTETRKYNAKIRSLVWDKLVGVAGLIGRSAPVGNLKSGRVAATICGKIIGSVHLISTASQIKDRQVAPELLLLSASSEPTSYSRLNRNTSYIRAVFDSLVDMMAEKQRNDLEDRLTLLISSLLHTPGPLPPVNWFNLMSEVSNVSKALRCLCINFASTHAYASLSLAEFLLSQLTSIIDPLKQLFEPQLLLLLVSESGVGKMLELAGLPSVIKTQKDTKMRRGMNAVTKKTSISDSRCNEIIEGFAKKILKFDEDTQKQFFDTLFNHLPVQEITGDESKIKLVSSIRKIVLQEVTLPFAIQVEPNTESIFRQCVACSLINPAELSDSSDSEKHYFEHVSSVNEALGKIIAISELYLLAPKGAQRQSLIKWITMAIIYLIGQSTAKHLQIIL</sequence>
<dbReference type="RefSeq" id="XP_067513928.1">
    <property type="nucleotide sequence ID" value="XM_067657827.1"/>
</dbReference>
<keyword evidence="2" id="KW-1185">Reference proteome</keyword>
<dbReference type="OrthoDB" id="6125419at2759"/>
<dbReference type="STRING" id="246409.I1BQQ2"/>
<dbReference type="EMBL" id="CH476733">
    <property type="protein sequence ID" value="EIE78532.1"/>
    <property type="molecule type" value="Genomic_DNA"/>
</dbReference>
<dbReference type="OMA" id="ERQPRVW"/>
<accession>I1BQQ2</accession>
<evidence type="ECO:0000313" key="2">
    <source>
        <dbReference type="Proteomes" id="UP000009138"/>
    </source>
</evidence>
<dbReference type="Proteomes" id="UP000009138">
    <property type="component" value="Unassembled WGS sequence"/>
</dbReference>
<evidence type="ECO:0000313" key="1">
    <source>
        <dbReference type="EMBL" id="EIE78532.1"/>
    </source>
</evidence>
<proteinExistence type="predicted"/>
<protein>
    <recommendedName>
        <fullName evidence="3">DUF3730 domain-containing protein</fullName>
    </recommendedName>
</protein>
<reference evidence="1 2" key="1">
    <citation type="journal article" date="2009" name="PLoS Genet.">
        <title>Genomic analysis of the basal lineage fungus Rhizopus oryzae reveals a whole-genome duplication.</title>
        <authorList>
            <person name="Ma L.-J."/>
            <person name="Ibrahim A.S."/>
            <person name="Skory C."/>
            <person name="Grabherr M.G."/>
            <person name="Burger G."/>
            <person name="Butler M."/>
            <person name="Elias M."/>
            <person name="Idnurm A."/>
            <person name="Lang B.F."/>
            <person name="Sone T."/>
            <person name="Abe A."/>
            <person name="Calvo S.E."/>
            <person name="Corrochano L.M."/>
            <person name="Engels R."/>
            <person name="Fu J."/>
            <person name="Hansberg W."/>
            <person name="Kim J.-M."/>
            <person name="Kodira C.D."/>
            <person name="Koehrsen M.J."/>
            <person name="Liu B."/>
            <person name="Miranda-Saavedra D."/>
            <person name="O'Leary S."/>
            <person name="Ortiz-Castellanos L."/>
            <person name="Poulter R."/>
            <person name="Rodriguez-Romero J."/>
            <person name="Ruiz-Herrera J."/>
            <person name="Shen Y.-Q."/>
            <person name="Zeng Q."/>
            <person name="Galagan J."/>
            <person name="Birren B.W."/>
            <person name="Cuomo C.A."/>
            <person name="Wickes B.L."/>
        </authorList>
    </citation>
    <scope>NUCLEOTIDE SEQUENCE [LARGE SCALE GENOMIC DNA]</scope>
    <source>
        <strain evidence="2">RA 99-880 / ATCC MYA-4621 / FGSC 9543 / NRRL 43880</strain>
    </source>
</reference>
<evidence type="ECO:0008006" key="3">
    <source>
        <dbReference type="Google" id="ProtNLM"/>
    </source>
</evidence>
<gene>
    <name evidence="1" type="ORF">RO3G_03236</name>
</gene>
<dbReference type="GeneID" id="93610208"/>
<name>I1BQQ2_RHIO9</name>